<dbReference type="InterPro" id="IPR002347">
    <property type="entry name" value="SDR_fam"/>
</dbReference>
<sequence>MSRLARNGSGGESRPRFLRSDAKQSGPSLMNKCAQRCARKSTNEYEEMLSRNKEEDSERDVLLNEEAWLQKTRASRSFTTLEHILRDCCRRLHLTNKLDSSVKFDAQNATTERLQLVQRNGGDALKVSVALLGDAIILTEVTMKYAKAPGGIFRSTAQPDVQWKLQQLQDAGNYCAQALMTVIKGMECVKKLYVDKNAWTLESGAALNAIVSTVTNLVGQARSSLCLPHKRTLLELCNFPPTRCFNPPLPSDLVFSYYIASTRIVCAAYLMTSKSNGVQGLTITQAECQLPQLVELLSLLTRALNVAQELRGALSMFETHIRNTNDEDNGVIPTQLYVVHVCLYLSVCFGNLDWKMAEFNCLIVGRTGFDLARISGSVGSGKRAFCIRFIRADSMIAYVVLLTQVDVTGANKGIGYGIVKGLAEKVTGAIIYLTARNETLGKESLNKVITELGDKRKSEIRYHQLDITKRDSIETFADYLKKEHGGFDVLINNAGFAFKNAATEPPDEQARVTIGINYEGTKQTCDILFPLLRGGGRRVLFQLLSSVVNVCSQAGILTGRYSDEIIAKLTSPTVTVADIDKFASDYIQACVEKNTREKGYFFMSAYCTSKAALIALTMVQSRQLRSRNIVVNACCPGYVNTDMTSHKGPLTIEEGADTPIYLATLEGNEPNGCFIYRRKPLDWATAEFPHVN</sequence>
<dbReference type="Pfam" id="PF00106">
    <property type="entry name" value="adh_short"/>
    <property type="match status" value="2"/>
</dbReference>
<feature type="compositionally biased region" description="Basic and acidic residues" evidence="5">
    <location>
        <begin position="13"/>
        <end position="22"/>
    </location>
</feature>
<dbReference type="PRINTS" id="PR00081">
    <property type="entry name" value="GDHRDH"/>
</dbReference>
<dbReference type="EC" id="1.1.1.184" evidence="4"/>
<feature type="region of interest" description="Disordered" evidence="5">
    <location>
        <begin position="1"/>
        <end position="34"/>
    </location>
</feature>
<dbReference type="PRINTS" id="PR00080">
    <property type="entry name" value="SDRFAMILY"/>
</dbReference>
<organism evidence="6 7">
    <name type="scientific">Ascaris lumbricoides</name>
    <name type="common">Giant roundworm</name>
    <dbReference type="NCBI Taxonomy" id="6252"/>
    <lineage>
        <taxon>Eukaryota</taxon>
        <taxon>Metazoa</taxon>
        <taxon>Ecdysozoa</taxon>
        <taxon>Nematoda</taxon>
        <taxon>Chromadorea</taxon>
        <taxon>Rhabditida</taxon>
        <taxon>Spirurina</taxon>
        <taxon>Ascaridomorpha</taxon>
        <taxon>Ascaridoidea</taxon>
        <taxon>Ascarididae</taxon>
        <taxon>Ascaris</taxon>
    </lineage>
</organism>
<dbReference type="InterPro" id="IPR045313">
    <property type="entry name" value="CBR1-like"/>
</dbReference>
<evidence type="ECO:0000256" key="1">
    <source>
        <dbReference type="ARBA" id="ARBA00006484"/>
    </source>
</evidence>
<keyword evidence="2" id="KW-0521">NADP</keyword>
<dbReference type="Proteomes" id="UP000036681">
    <property type="component" value="Unplaced"/>
</dbReference>
<reference evidence="7" key="1">
    <citation type="submission" date="2023-03" db="UniProtKB">
        <authorList>
            <consortium name="WormBaseParasite"/>
        </authorList>
    </citation>
    <scope>IDENTIFICATION</scope>
</reference>
<keyword evidence="6" id="KW-1185">Reference proteome</keyword>
<keyword evidence="3" id="KW-0560">Oxidoreductase</keyword>
<evidence type="ECO:0000256" key="3">
    <source>
        <dbReference type="ARBA" id="ARBA00023002"/>
    </source>
</evidence>
<evidence type="ECO:0000313" key="6">
    <source>
        <dbReference type="Proteomes" id="UP000036681"/>
    </source>
</evidence>
<dbReference type="InterPro" id="IPR036291">
    <property type="entry name" value="NAD(P)-bd_dom_sf"/>
</dbReference>
<dbReference type="InterPro" id="IPR020904">
    <property type="entry name" value="Sc_DH/Rdtase_CS"/>
</dbReference>
<dbReference type="PANTHER" id="PTHR43963">
    <property type="entry name" value="CARBONYL REDUCTASE 1-RELATED"/>
    <property type="match status" value="1"/>
</dbReference>
<evidence type="ECO:0000256" key="4">
    <source>
        <dbReference type="ARBA" id="ARBA00026118"/>
    </source>
</evidence>
<protein>
    <recommendedName>
        <fullName evidence="4">carbonyl reductase (NADPH)</fullName>
        <ecNumber evidence="4">1.1.1.184</ecNumber>
    </recommendedName>
</protein>
<comment type="similarity">
    <text evidence="1">Belongs to the short-chain dehydrogenases/reductases (SDR) family.</text>
</comment>
<dbReference type="AlphaFoldDB" id="A0A9J2PB32"/>
<dbReference type="Gene3D" id="3.40.50.720">
    <property type="entry name" value="NAD(P)-binding Rossmann-like Domain"/>
    <property type="match status" value="1"/>
</dbReference>
<name>A0A9J2PB32_ASCLU</name>
<dbReference type="Pfam" id="PF10259">
    <property type="entry name" value="Rogdi_lz"/>
    <property type="match status" value="1"/>
</dbReference>
<dbReference type="InterPro" id="IPR028241">
    <property type="entry name" value="RAVE2/Rogdi"/>
</dbReference>
<accession>A0A9J2PB32</accession>
<evidence type="ECO:0000256" key="2">
    <source>
        <dbReference type="ARBA" id="ARBA00022857"/>
    </source>
</evidence>
<dbReference type="SUPFAM" id="SSF51735">
    <property type="entry name" value="NAD(P)-binding Rossmann-fold domains"/>
    <property type="match status" value="1"/>
</dbReference>
<evidence type="ECO:0000313" key="7">
    <source>
        <dbReference type="WBParaSite" id="ALUE_0000658401-mRNA-1"/>
    </source>
</evidence>
<dbReference type="PANTHER" id="PTHR43963:SF6">
    <property type="entry name" value="CHAIN DEHYDROGENASE FAMILY PROTEIN, PUTATIVE (AFU_ORTHOLOGUE AFUA_3G15350)-RELATED"/>
    <property type="match status" value="1"/>
</dbReference>
<dbReference type="CDD" id="cd05324">
    <property type="entry name" value="carb_red_PTCR-like_SDR_c"/>
    <property type="match status" value="1"/>
</dbReference>
<dbReference type="PROSITE" id="PS00061">
    <property type="entry name" value="ADH_SHORT"/>
    <property type="match status" value="1"/>
</dbReference>
<proteinExistence type="inferred from homology"/>
<evidence type="ECO:0000256" key="5">
    <source>
        <dbReference type="SAM" id="MobiDB-lite"/>
    </source>
</evidence>
<dbReference type="WBParaSite" id="ALUE_0000658401-mRNA-1">
    <property type="protein sequence ID" value="ALUE_0000658401-mRNA-1"/>
    <property type="gene ID" value="ALUE_0000658401"/>
</dbReference>
<dbReference type="GO" id="GO:0004090">
    <property type="term" value="F:carbonyl reductase (NADPH) activity"/>
    <property type="evidence" value="ECO:0007669"/>
    <property type="project" value="UniProtKB-EC"/>
</dbReference>